<dbReference type="RefSeq" id="WP_126672446.1">
    <property type="nucleotide sequence ID" value="NZ_RYZR01000003.1"/>
</dbReference>
<comment type="caution">
    <text evidence="4">The sequence shown here is derived from an EMBL/GenBank/DDBJ whole genome shotgun (WGS) entry which is preliminary data.</text>
</comment>
<keyword evidence="5" id="KW-1185">Reference proteome</keyword>
<dbReference type="InterPro" id="IPR029039">
    <property type="entry name" value="Flavoprotein-like_sf"/>
</dbReference>
<evidence type="ECO:0000256" key="2">
    <source>
        <dbReference type="ARBA" id="ARBA00022643"/>
    </source>
</evidence>
<dbReference type="OrthoDB" id="9812295at2"/>
<proteinExistence type="predicted"/>
<organism evidence="4 5">
    <name type="scientific">Dyella dinghuensis</name>
    <dbReference type="NCBI Taxonomy" id="1920169"/>
    <lineage>
        <taxon>Bacteria</taxon>
        <taxon>Pseudomonadati</taxon>
        <taxon>Pseudomonadota</taxon>
        <taxon>Gammaproteobacteria</taxon>
        <taxon>Lysobacterales</taxon>
        <taxon>Rhodanobacteraceae</taxon>
        <taxon>Dyella</taxon>
    </lineage>
</organism>
<dbReference type="PANTHER" id="PTHR30543:SF21">
    <property type="entry name" value="NAD(P)H-DEPENDENT FMN REDUCTASE LOT6"/>
    <property type="match status" value="1"/>
</dbReference>
<evidence type="ECO:0000313" key="5">
    <source>
        <dbReference type="Proteomes" id="UP000267077"/>
    </source>
</evidence>
<protein>
    <submittedName>
        <fullName evidence="4">NAD(P)H-dependent oxidoreductase</fullName>
    </submittedName>
</protein>
<gene>
    <name evidence="4" type="ORF">EKH79_03630</name>
</gene>
<comment type="cofactor">
    <cofactor evidence="1">
        <name>FMN</name>
        <dbReference type="ChEBI" id="CHEBI:58210"/>
    </cofactor>
</comment>
<dbReference type="InterPro" id="IPR050712">
    <property type="entry name" value="NAD(P)H-dep_reductase"/>
</dbReference>
<accession>A0A3S0RUD9</accession>
<evidence type="ECO:0000256" key="1">
    <source>
        <dbReference type="ARBA" id="ARBA00001917"/>
    </source>
</evidence>
<dbReference type="Pfam" id="PF03358">
    <property type="entry name" value="FMN_red"/>
    <property type="match status" value="1"/>
</dbReference>
<dbReference type="PANTHER" id="PTHR30543">
    <property type="entry name" value="CHROMATE REDUCTASE"/>
    <property type="match status" value="1"/>
</dbReference>
<evidence type="ECO:0000313" key="4">
    <source>
        <dbReference type="EMBL" id="RUL65814.1"/>
    </source>
</evidence>
<dbReference type="EMBL" id="RYZR01000003">
    <property type="protein sequence ID" value="RUL65814.1"/>
    <property type="molecule type" value="Genomic_DNA"/>
</dbReference>
<dbReference type="Gene3D" id="3.40.50.360">
    <property type="match status" value="1"/>
</dbReference>
<keyword evidence="2" id="KW-0288">FMN</keyword>
<dbReference type="InterPro" id="IPR005025">
    <property type="entry name" value="FMN_Rdtase-like_dom"/>
</dbReference>
<dbReference type="Proteomes" id="UP000267077">
    <property type="component" value="Unassembled WGS sequence"/>
</dbReference>
<feature type="domain" description="NADPH-dependent FMN reductase-like" evidence="3">
    <location>
        <begin position="6"/>
        <end position="150"/>
    </location>
</feature>
<name>A0A3S0RUD9_9GAMM</name>
<keyword evidence="2" id="KW-0285">Flavoprotein</keyword>
<dbReference type="GO" id="GO:0010181">
    <property type="term" value="F:FMN binding"/>
    <property type="evidence" value="ECO:0007669"/>
    <property type="project" value="TreeGrafter"/>
</dbReference>
<evidence type="ECO:0000259" key="3">
    <source>
        <dbReference type="Pfam" id="PF03358"/>
    </source>
</evidence>
<reference evidence="4 5" key="1">
    <citation type="submission" date="2018-12" db="EMBL/GenBank/DDBJ databases">
        <title>Dyella dinghuensis sp. nov. DHOA06 and Dyella choica sp. nov. 4M-K27, isolated from forest soil.</title>
        <authorList>
            <person name="Qiu L.-H."/>
            <person name="Gao Z.-H."/>
        </authorList>
    </citation>
    <scope>NUCLEOTIDE SEQUENCE [LARGE SCALE GENOMIC DNA]</scope>
    <source>
        <strain evidence="4 5">DHOA06</strain>
    </source>
</reference>
<dbReference type="GO" id="GO:0016491">
    <property type="term" value="F:oxidoreductase activity"/>
    <property type="evidence" value="ECO:0007669"/>
    <property type="project" value="InterPro"/>
</dbReference>
<dbReference type="SUPFAM" id="SSF52218">
    <property type="entry name" value="Flavoproteins"/>
    <property type="match status" value="1"/>
</dbReference>
<dbReference type="GO" id="GO:0005829">
    <property type="term" value="C:cytosol"/>
    <property type="evidence" value="ECO:0007669"/>
    <property type="project" value="TreeGrafter"/>
</dbReference>
<dbReference type="AlphaFoldDB" id="A0A3S0RUD9"/>
<sequence>MSQPFTVGVLVGSLRKDSVNLKLANVLASLGHGMMFDFIPIADLPLYNPDLDGPDAPVAWGQFRARIRAVDAVLFVTPEYNRSIPGGLKNALDVGSRPMGRSVWNGKPAAIATASPGGIGGFGANHVLRQSLVFLNMPAMQQPEAYIGGAFDLLDAEGRLVKRETKSFLESFMRHFEIWIVRNVSDDLRVRALS</sequence>